<gene>
    <name evidence="3" type="ORF">NCTC11212_00053</name>
    <name evidence="2" type="ORF">SAMN05421800_10836</name>
</gene>
<dbReference type="EMBL" id="FUZE01000008">
    <property type="protein sequence ID" value="SKB77021.1"/>
    <property type="molecule type" value="Genomic_DNA"/>
</dbReference>
<proteinExistence type="predicted"/>
<protein>
    <submittedName>
        <fullName evidence="3">Uncharacterized protein</fullName>
    </submittedName>
</protein>
<keyword evidence="1" id="KW-1133">Transmembrane helix</keyword>
<evidence type="ECO:0000313" key="2">
    <source>
        <dbReference type="EMBL" id="SKB77021.1"/>
    </source>
</evidence>
<evidence type="ECO:0000256" key="1">
    <source>
        <dbReference type="SAM" id="Phobius"/>
    </source>
</evidence>
<evidence type="ECO:0000313" key="5">
    <source>
        <dbReference type="Proteomes" id="UP000251937"/>
    </source>
</evidence>
<sequence length="97" mass="11915">MFFGTFDYIILTLIFIFNLGIWKYKIIRKRNWILYLIAFFLLGFIIPFFSMGFEINKATENEPVIDNFTLLYTYFRFPIWWFISAIEVFILRKITKK</sequence>
<dbReference type="EMBL" id="UAVR01000001">
    <property type="protein sequence ID" value="SQA86626.1"/>
    <property type="molecule type" value="Genomic_DNA"/>
</dbReference>
<organism evidence="3 5">
    <name type="scientific">Chryseobacterium balustinum</name>
    <dbReference type="NCBI Taxonomy" id="246"/>
    <lineage>
        <taxon>Bacteria</taxon>
        <taxon>Pseudomonadati</taxon>
        <taxon>Bacteroidota</taxon>
        <taxon>Flavobacteriia</taxon>
        <taxon>Flavobacteriales</taxon>
        <taxon>Weeksellaceae</taxon>
        <taxon>Chryseobacterium group</taxon>
        <taxon>Chryseobacterium</taxon>
    </lineage>
</organism>
<dbReference type="AlphaFoldDB" id="A0AAX2IF15"/>
<comment type="caution">
    <text evidence="3">The sequence shown here is derived from an EMBL/GenBank/DDBJ whole genome shotgun (WGS) entry which is preliminary data.</text>
</comment>
<reference evidence="3 5" key="2">
    <citation type="submission" date="2018-06" db="EMBL/GenBank/DDBJ databases">
        <authorList>
            <consortium name="Pathogen Informatics"/>
            <person name="Doyle S."/>
        </authorList>
    </citation>
    <scope>NUCLEOTIDE SEQUENCE [LARGE SCALE GENOMIC DNA]</scope>
    <source>
        <strain evidence="3 5">NCTC11212</strain>
    </source>
</reference>
<dbReference type="Proteomes" id="UP000251937">
    <property type="component" value="Unassembled WGS sequence"/>
</dbReference>
<dbReference type="Proteomes" id="UP000190669">
    <property type="component" value="Unassembled WGS sequence"/>
</dbReference>
<accession>A0AAX2IF15</accession>
<feature type="transmembrane region" description="Helical" evidence="1">
    <location>
        <begin position="34"/>
        <end position="53"/>
    </location>
</feature>
<name>A0AAX2IF15_9FLAO</name>
<keyword evidence="1" id="KW-0812">Transmembrane</keyword>
<reference evidence="2 4" key="1">
    <citation type="submission" date="2017-02" db="EMBL/GenBank/DDBJ databases">
        <authorList>
            <person name="Varghese N."/>
            <person name="Submissions S."/>
        </authorList>
    </citation>
    <scope>NUCLEOTIDE SEQUENCE [LARGE SCALE GENOMIC DNA]</scope>
    <source>
        <strain evidence="2 4">DSM 16775</strain>
    </source>
</reference>
<keyword evidence="4" id="KW-1185">Reference proteome</keyword>
<feature type="transmembrane region" description="Helical" evidence="1">
    <location>
        <begin position="73"/>
        <end position="91"/>
    </location>
</feature>
<evidence type="ECO:0000313" key="3">
    <source>
        <dbReference type="EMBL" id="SQA86626.1"/>
    </source>
</evidence>
<dbReference type="RefSeq" id="WP_079465345.1">
    <property type="nucleotide sequence ID" value="NZ_UAVR01000001.1"/>
</dbReference>
<feature type="transmembrane region" description="Helical" evidence="1">
    <location>
        <begin position="6"/>
        <end position="22"/>
    </location>
</feature>
<evidence type="ECO:0000313" key="4">
    <source>
        <dbReference type="Proteomes" id="UP000190669"/>
    </source>
</evidence>
<dbReference type="KEGG" id="cbp:EB354_04285"/>
<keyword evidence="1" id="KW-0472">Membrane</keyword>